<dbReference type="AlphaFoldDB" id="A0A9J5ZSB7"/>
<evidence type="ECO:0000313" key="3">
    <source>
        <dbReference type="Proteomes" id="UP000824120"/>
    </source>
</evidence>
<reference evidence="2 3" key="1">
    <citation type="submission" date="2020-09" db="EMBL/GenBank/DDBJ databases">
        <title>De no assembly of potato wild relative species, Solanum commersonii.</title>
        <authorList>
            <person name="Cho K."/>
        </authorList>
    </citation>
    <scope>NUCLEOTIDE SEQUENCE [LARGE SCALE GENOMIC DNA]</scope>
    <source>
        <strain evidence="2">LZ3.2</strain>
        <tissue evidence="2">Leaf</tissue>
    </source>
</reference>
<dbReference type="OrthoDB" id="1301233at2759"/>
<proteinExistence type="predicted"/>
<evidence type="ECO:0000256" key="1">
    <source>
        <dbReference type="SAM" id="MobiDB-lite"/>
    </source>
</evidence>
<comment type="caution">
    <text evidence="2">The sequence shown here is derived from an EMBL/GenBank/DDBJ whole genome shotgun (WGS) entry which is preliminary data.</text>
</comment>
<keyword evidence="3" id="KW-1185">Reference proteome</keyword>
<dbReference type="Proteomes" id="UP000824120">
    <property type="component" value="Chromosome 3"/>
</dbReference>
<gene>
    <name evidence="2" type="ORF">H5410_014896</name>
</gene>
<evidence type="ECO:0000313" key="2">
    <source>
        <dbReference type="EMBL" id="KAG5615072.1"/>
    </source>
</evidence>
<feature type="region of interest" description="Disordered" evidence="1">
    <location>
        <begin position="1"/>
        <end position="27"/>
    </location>
</feature>
<protein>
    <submittedName>
        <fullName evidence="2">Uncharacterized protein</fullName>
    </submittedName>
</protein>
<feature type="compositionally biased region" description="Polar residues" evidence="1">
    <location>
        <begin position="11"/>
        <end position="27"/>
    </location>
</feature>
<sequence length="113" mass="12995">MSEISKKARTSTKGGSLHTSGAQSQGNMKRKLECIIFLYEYSYGIPQQTFREYHSEFEGLSSSYDDESMKKNLAMEQKIAELSNQVEDSWARERRRDIEYEVLKAQLDALLAS</sequence>
<accession>A0A9J5ZSB7</accession>
<dbReference type="EMBL" id="JACXVP010000003">
    <property type="protein sequence ID" value="KAG5615072.1"/>
    <property type="molecule type" value="Genomic_DNA"/>
</dbReference>
<name>A0A9J5ZSB7_SOLCO</name>
<organism evidence="2 3">
    <name type="scientific">Solanum commersonii</name>
    <name type="common">Commerson's wild potato</name>
    <name type="synonym">Commerson's nightshade</name>
    <dbReference type="NCBI Taxonomy" id="4109"/>
    <lineage>
        <taxon>Eukaryota</taxon>
        <taxon>Viridiplantae</taxon>
        <taxon>Streptophyta</taxon>
        <taxon>Embryophyta</taxon>
        <taxon>Tracheophyta</taxon>
        <taxon>Spermatophyta</taxon>
        <taxon>Magnoliopsida</taxon>
        <taxon>eudicotyledons</taxon>
        <taxon>Gunneridae</taxon>
        <taxon>Pentapetalae</taxon>
        <taxon>asterids</taxon>
        <taxon>lamiids</taxon>
        <taxon>Solanales</taxon>
        <taxon>Solanaceae</taxon>
        <taxon>Solanoideae</taxon>
        <taxon>Solaneae</taxon>
        <taxon>Solanum</taxon>
    </lineage>
</organism>